<proteinExistence type="predicted"/>
<dbReference type="Proteomes" id="UP000824002">
    <property type="component" value="Unassembled WGS sequence"/>
</dbReference>
<dbReference type="AlphaFoldDB" id="A0A9D1FMB7"/>
<reference evidence="1" key="2">
    <citation type="journal article" date="2021" name="PeerJ">
        <title>Extensive microbial diversity within the chicken gut microbiome revealed by metagenomics and culture.</title>
        <authorList>
            <person name="Gilroy R."/>
            <person name="Ravi A."/>
            <person name="Getino M."/>
            <person name="Pursley I."/>
            <person name="Horton D.L."/>
            <person name="Alikhan N.F."/>
            <person name="Baker D."/>
            <person name="Gharbi K."/>
            <person name="Hall N."/>
            <person name="Watson M."/>
            <person name="Adriaenssens E.M."/>
            <person name="Foster-Nyarko E."/>
            <person name="Jarju S."/>
            <person name="Secka A."/>
            <person name="Antonio M."/>
            <person name="Oren A."/>
            <person name="Chaudhuri R.R."/>
            <person name="La Ragione R."/>
            <person name="Hildebrand F."/>
            <person name="Pallen M.J."/>
        </authorList>
    </citation>
    <scope>NUCLEOTIDE SEQUENCE</scope>
    <source>
        <strain evidence="1">CHK199-13235</strain>
    </source>
</reference>
<protein>
    <submittedName>
        <fullName evidence="1">Uncharacterized protein</fullName>
    </submittedName>
</protein>
<gene>
    <name evidence="1" type="ORF">IAB51_04910</name>
</gene>
<dbReference type="Pfam" id="PF19595">
    <property type="entry name" value="DUF6100"/>
    <property type="match status" value="1"/>
</dbReference>
<evidence type="ECO:0000313" key="1">
    <source>
        <dbReference type="EMBL" id="HIS76137.1"/>
    </source>
</evidence>
<reference evidence="1" key="1">
    <citation type="submission" date="2020-10" db="EMBL/GenBank/DDBJ databases">
        <authorList>
            <person name="Gilroy R."/>
        </authorList>
    </citation>
    <scope>NUCLEOTIDE SEQUENCE</scope>
    <source>
        <strain evidence="1">CHK199-13235</strain>
    </source>
</reference>
<name>A0A9D1FMB7_9FIRM</name>
<accession>A0A9D1FMB7</accession>
<sequence>MTEFEKALTKAKKFVSQITREIHLIQTLLDHGQIPAAYGAALSLEQYSERLTLLTRTLPAYTGNPAAKYDVEQIMEEEIPVDIGYTAEGWFSVRLPALLPKKESGSPSYIRSCLYPAMQKFFARSPPVRYEDCVLVFRHIYNRERPERQYRDHDNIEVNMAADIVALYVLRDDAPMKCCHYYCTAVGNTDRTEIYVVPKRDFPRWFILEKILPEEGEKLHEIPFFEAKKDM</sequence>
<organism evidence="1 2">
    <name type="scientific">Candidatus Merdivicinus excrementipullorum</name>
    <dbReference type="NCBI Taxonomy" id="2840867"/>
    <lineage>
        <taxon>Bacteria</taxon>
        <taxon>Bacillati</taxon>
        <taxon>Bacillota</taxon>
        <taxon>Clostridia</taxon>
        <taxon>Eubacteriales</taxon>
        <taxon>Oscillospiraceae</taxon>
        <taxon>Oscillospiraceae incertae sedis</taxon>
        <taxon>Candidatus Merdivicinus</taxon>
    </lineage>
</organism>
<comment type="caution">
    <text evidence="1">The sequence shown here is derived from an EMBL/GenBank/DDBJ whole genome shotgun (WGS) entry which is preliminary data.</text>
</comment>
<evidence type="ECO:0000313" key="2">
    <source>
        <dbReference type="Proteomes" id="UP000824002"/>
    </source>
</evidence>
<dbReference type="EMBL" id="DVJP01000034">
    <property type="protein sequence ID" value="HIS76137.1"/>
    <property type="molecule type" value="Genomic_DNA"/>
</dbReference>
<dbReference type="InterPro" id="IPR046082">
    <property type="entry name" value="DUF6100"/>
</dbReference>